<organism evidence="3 4">
    <name type="scientific">Persephonella atlantica</name>
    <dbReference type="NCBI Taxonomy" id="2699429"/>
    <lineage>
        <taxon>Bacteria</taxon>
        <taxon>Pseudomonadati</taxon>
        <taxon>Aquificota</taxon>
        <taxon>Aquificia</taxon>
        <taxon>Aquificales</taxon>
        <taxon>Hydrogenothermaceae</taxon>
        <taxon>Persephonella</taxon>
    </lineage>
</organism>
<keyword evidence="4" id="KW-1185">Reference proteome</keyword>
<proteinExistence type="predicted"/>
<sequence>MIRAVIVFLCSSLLAHAVETPDVRVNQGTEINKKKEIDKSKQKRKTHEKATEKGTGRTYKSEKGLKETERKEFQKALELLNSKGITVEVNIPSLVFSSLLKYYPEIFQKTVNDFYTIPISDGDFVNTTTLEYLNARAKAQVPVKEINTTEVLKYMTALINAALQIKEKIPLYAGEILGQSDFEEISDYVARSINPFLYRRLPFRLSNRCILIGSYERIKCGSCLLDLSQTKAMPELYCGGVPVFTQTSILGYTAKATANVSYSLKDVESHIRGTETYQLISNAVESYVRAMERKGIAVEKSILKKLLIENAIKDSKTLDLALTKMKNEEDPTKIFGLLRGGR</sequence>
<feature type="compositionally biased region" description="Basic and acidic residues" evidence="1">
    <location>
        <begin position="48"/>
        <end position="65"/>
    </location>
</feature>
<keyword evidence="2" id="KW-0732">Signal</keyword>
<feature type="region of interest" description="Disordered" evidence="1">
    <location>
        <begin position="34"/>
        <end position="65"/>
    </location>
</feature>
<comment type="caution">
    <text evidence="3">The sequence shown here is derived from an EMBL/GenBank/DDBJ whole genome shotgun (WGS) entry which is preliminary data.</text>
</comment>
<evidence type="ECO:0000256" key="1">
    <source>
        <dbReference type="SAM" id="MobiDB-lite"/>
    </source>
</evidence>
<accession>A0ABS1GKD9</accession>
<dbReference type="RefSeq" id="WP_200675012.1">
    <property type="nucleotide sequence ID" value="NZ_JAACYA010000002.1"/>
</dbReference>
<dbReference type="EMBL" id="JAACYA010000002">
    <property type="protein sequence ID" value="MBK3333397.1"/>
    <property type="molecule type" value="Genomic_DNA"/>
</dbReference>
<reference evidence="3 4" key="1">
    <citation type="journal article" date="2021" name="Syst. Appl. Microbiol.">
        <title>Persephonella atlantica sp. nov.: How to adapt to physico-chemical gradients in high temperature hydrothermal habitats.</title>
        <authorList>
            <person name="Francois D.X."/>
            <person name="Godfroy A."/>
            <person name="Mathien C."/>
            <person name="Aube J."/>
            <person name="Cathalot C."/>
            <person name="Lesongeur F."/>
            <person name="L'Haridon S."/>
            <person name="Philippon X."/>
            <person name="Roussel E.G."/>
        </authorList>
    </citation>
    <scope>NUCLEOTIDE SEQUENCE [LARGE SCALE GENOMIC DNA]</scope>
    <source>
        <strain evidence="3 4">MO1340</strain>
    </source>
</reference>
<evidence type="ECO:0000256" key="2">
    <source>
        <dbReference type="SAM" id="SignalP"/>
    </source>
</evidence>
<protein>
    <submittedName>
        <fullName evidence="3">Uncharacterized protein</fullName>
    </submittedName>
</protein>
<feature type="signal peptide" evidence="2">
    <location>
        <begin position="1"/>
        <end position="17"/>
    </location>
</feature>
<gene>
    <name evidence="3" type="ORF">GWK41_10005</name>
</gene>
<feature type="chain" id="PRO_5046109541" evidence="2">
    <location>
        <begin position="18"/>
        <end position="342"/>
    </location>
</feature>
<evidence type="ECO:0000313" key="3">
    <source>
        <dbReference type="EMBL" id="MBK3333397.1"/>
    </source>
</evidence>
<name>A0ABS1GKD9_9AQUI</name>
<evidence type="ECO:0000313" key="4">
    <source>
        <dbReference type="Proteomes" id="UP000772812"/>
    </source>
</evidence>
<dbReference type="Proteomes" id="UP000772812">
    <property type="component" value="Unassembled WGS sequence"/>
</dbReference>